<comment type="caution">
    <text evidence="3">The sequence shown here is derived from an EMBL/GenBank/DDBJ whole genome shotgun (WGS) entry which is preliminary data.</text>
</comment>
<dbReference type="EMBL" id="AGZI01000017">
    <property type="protein sequence ID" value="EKU83223.1"/>
    <property type="molecule type" value="Genomic_DNA"/>
</dbReference>
<gene>
    <name evidence="3" type="ORF">HMPREF9710_01621</name>
</gene>
<sequence length="218" mass="23599">MIRKFAFITLALATGFASAAQILPSKSFSTNANDIYTYSFDQAQTGSYILDFTFSFDGKVQNNDFLGVWFGNAGVAKNYEGPNFGFKANCNEQGTCTDDLFVRTQGTGGHFIAGSDLKEGETYHLFAHLYKSTANGFYDRFDLWLNPTATEMQTLTGADASATEKSSLKSFDTIGIRTANVDNGLTLNVNPAEVPEPGSVALMGLALAGLGFIRRKRA</sequence>
<evidence type="ECO:0000259" key="2">
    <source>
        <dbReference type="Pfam" id="PF07589"/>
    </source>
</evidence>
<proteinExistence type="predicted"/>
<dbReference type="Pfam" id="PF07589">
    <property type="entry name" value="PEP-CTERM"/>
    <property type="match status" value="1"/>
</dbReference>
<dbReference type="AlphaFoldDB" id="K9DG57"/>
<reference evidence="3 4" key="1">
    <citation type="submission" date="2012-09" db="EMBL/GenBank/DDBJ databases">
        <title>The Genome Sequence of Massilia timonae CCUG 45783.</title>
        <authorList>
            <consortium name="The Broad Institute Genome Sequencing Platform"/>
            <person name="Earl A."/>
            <person name="Ward D."/>
            <person name="Feldgarden M."/>
            <person name="Gevers D."/>
            <person name="Huys G."/>
            <person name="Walker B."/>
            <person name="Young S.K."/>
            <person name="Zeng Q."/>
            <person name="Gargeya S."/>
            <person name="Fitzgerald M."/>
            <person name="Haas B."/>
            <person name="Abouelleil A."/>
            <person name="Alvarado L."/>
            <person name="Arachchi H.M."/>
            <person name="Berlin A.M."/>
            <person name="Chapman S.B."/>
            <person name="Goldberg J."/>
            <person name="Griggs A."/>
            <person name="Gujja S."/>
            <person name="Hansen M."/>
            <person name="Howarth C."/>
            <person name="Imamovic A."/>
            <person name="Larimer J."/>
            <person name="McCowen C."/>
            <person name="Montmayeur A."/>
            <person name="Murphy C."/>
            <person name="Neiman D."/>
            <person name="Pearson M."/>
            <person name="Priest M."/>
            <person name="Roberts A."/>
            <person name="Saif S."/>
            <person name="Shea T."/>
            <person name="Sisk P."/>
            <person name="Sykes S."/>
            <person name="Wortman J."/>
            <person name="Nusbaum C."/>
            <person name="Birren B."/>
        </authorList>
    </citation>
    <scope>NUCLEOTIDE SEQUENCE [LARGE SCALE GENOMIC DNA]</scope>
    <source>
        <strain evidence="3 4">CCUG 45783</strain>
    </source>
</reference>
<accession>K9DG57</accession>
<dbReference type="Proteomes" id="UP000009874">
    <property type="component" value="Unassembled WGS sequence"/>
</dbReference>
<dbReference type="InterPro" id="IPR013424">
    <property type="entry name" value="Ice-binding_C"/>
</dbReference>
<name>K9DG57_9BURK</name>
<feature type="domain" description="Ice-binding protein C-terminal" evidence="2">
    <location>
        <begin position="194"/>
        <end position="215"/>
    </location>
</feature>
<keyword evidence="1" id="KW-0732">Signal</keyword>
<keyword evidence="4" id="KW-1185">Reference proteome</keyword>
<dbReference type="PATRIC" id="fig|883126.3.peg.1646"/>
<feature type="chain" id="PRO_5003925762" evidence="1">
    <location>
        <begin position="20"/>
        <end position="218"/>
    </location>
</feature>
<evidence type="ECO:0000313" key="3">
    <source>
        <dbReference type="EMBL" id="EKU83223.1"/>
    </source>
</evidence>
<dbReference type="STRING" id="47229.LO55_2207"/>
<evidence type="ECO:0000256" key="1">
    <source>
        <dbReference type="SAM" id="SignalP"/>
    </source>
</evidence>
<dbReference type="HOGENOM" id="CLU_1265697_0_0_4"/>
<organism evidence="3 4">
    <name type="scientific">Massilia timonae CCUG 45783</name>
    <dbReference type="NCBI Taxonomy" id="883126"/>
    <lineage>
        <taxon>Bacteria</taxon>
        <taxon>Pseudomonadati</taxon>
        <taxon>Pseudomonadota</taxon>
        <taxon>Betaproteobacteria</taxon>
        <taxon>Burkholderiales</taxon>
        <taxon>Oxalobacteraceae</taxon>
        <taxon>Telluria group</taxon>
        <taxon>Massilia</taxon>
    </lineage>
</organism>
<evidence type="ECO:0000313" key="4">
    <source>
        <dbReference type="Proteomes" id="UP000009874"/>
    </source>
</evidence>
<dbReference type="eggNOG" id="ENOG502ZSH0">
    <property type="taxonomic scope" value="Bacteria"/>
</dbReference>
<dbReference type="RefSeq" id="WP_005665497.1">
    <property type="nucleotide sequence ID" value="NZ_JH992922.1"/>
</dbReference>
<dbReference type="NCBIfam" id="TIGR02595">
    <property type="entry name" value="PEP_CTERM"/>
    <property type="match status" value="1"/>
</dbReference>
<dbReference type="OrthoDB" id="8757572at2"/>
<protein>
    <submittedName>
        <fullName evidence="3">Deltaproteobacterial GC-domain-containing protein sorting domain</fullName>
    </submittedName>
</protein>
<feature type="signal peptide" evidence="1">
    <location>
        <begin position="1"/>
        <end position="19"/>
    </location>
</feature>